<name>A0A7W9SUJ9_ARMRO</name>
<dbReference type="Gene3D" id="1.10.1670.10">
    <property type="entry name" value="Helix-hairpin-Helix base-excision DNA repair enzymes (C-terminal)"/>
    <property type="match status" value="1"/>
</dbReference>
<comment type="similarity">
    <text evidence="2 13">Belongs to the Nth/MutY family.</text>
</comment>
<keyword evidence="7 13" id="KW-0227">DNA damage</keyword>
<evidence type="ECO:0000256" key="7">
    <source>
        <dbReference type="ARBA" id="ARBA00022763"/>
    </source>
</evidence>
<dbReference type="GO" id="GO:0006284">
    <property type="term" value="P:base-excision repair"/>
    <property type="evidence" value="ECO:0007669"/>
    <property type="project" value="UniProtKB-UniRule"/>
</dbReference>
<dbReference type="CDD" id="cd03431">
    <property type="entry name" value="NUDIX_DNA_Glycosylase_C-MutY"/>
    <property type="match status" value="1"/>
</dbReference>
<protein>
    <recommendedName>
        <fullName evidence="4 13">Adenine DNA glycosylase</fullName>
        <ecNumber evidence="3 13">3.2.2.31</ecNumber>
    </recommendedName>
</protein>
<dbReference type="AlphaFoldDB" id="A0A7W9SUJ9"/>
<feature type="domain" description="HhH-GPD" evidence="14">
    <location>
        <begin position="2"/>
        <end position="153"/>
    </location>
</feature>
<sequence length="322" mass="35307">MMLQQTQVATAIPYYERWLARFPTVQDLADAPLEDVLKHWQGLGYYARARNLHKAAKLICEQHAGIFPTTYESVLALPGVGRYTAGAICSIALGLDTPIVDANVIRVLCRVYQIPGDPKLPKTQDVLWERAAALIPSGHAGAFNQAMMELGALHCLTPPRCTHCPVQSVCGAFQDQQTDRFPEFAAKKAFTSQRDVCLWIEWDGHFLLVKRPDDGLWGGLYELPRVTALETESLEEAAARALASIVGGTGRVGRPLASLKHGVTTRKITLTVLEVESAVVPKALPANLVWASWTDLARFPVSSPQAKLLATLQESRSQPSLF</sequence>
<dbReference type="GO" id="GO:0006298">
    <property type="term" value="P:mismatch repair"/>
    <property type="evidence" value="ECO:0007669"/>
    <property type="project" value="TreeGrafter"/>
</dbReference>
<dbReference type="GO" id="GO:0000701">
    <property type="term" value="F:purine-specific mismatch base pair DNA N-glycosylase activity"/>
    <property type="evidence" value="ECO:0007669"/>
    <property type="project" value="UniProtKB-EC"/>
</dbReference>
<evidence type="ECO:0000313" key="15">
    <source>
        <dbReference type="EMBL" id="MBB6052318.1"/>
    </source>
</evidence>
<dbReference type="EMBL" id="JACHGW010000004">
    <property type="protein sequence ID" value="MBB6052318.1"/>
    <property type="molecule type" value="Genomic_DNA"/>
</dbReference>
<dbReference type="Pfam" id="PF14815">
    <property type="entry name" value="NUDIX_4"/>
    <property type="match status" value="1"/>
</dbReference>
<evidence type="ECO:0000256" key="2">
    <source>
        <dbReference type="ARBA" id="ARBA00008343"/>
    </source>
</evidence>
<dbReference type="GO" id="GO:0032357">
    <property type="term" value="F:oxidized purine DNA binding"/>
    <property type="evidence" value="ECO:0007669"/>
    <property type="project" value="TreeGrafter"/>
</dbReference>
<evidence type="ECO:0000256" key="1">
    <source>
        <dbReference type="ARBA" id="ARBA00000843"/>
    </source>
</evidence>
<dbReference type="GO" id="GO:0046872">
    <property type="term" value="F:metal ion binding"/>
    <property type="evidence" value="ECO:0007669"/>
    <property type="project" value="UniProtKB-UniRule"/>
</dbReference>
<keyword evidence="9 13" id="KW-0408">Iron</keyword>
<dbReference type="PANTHER" id="PTHR42944">
    <property type="entry name" value="ADENINE DNA GLYCOSYLASE"/>
    <property type="match status" value="1"/>
</dbReference>
<dbReference type="GO" id="GO:0035485">
    <property type="term" value="F:adenine/guanine mispair binding"/>
    <property type="evidence" value="ECO:0007669"/>
    <property type="project" value="TreeGrafter"/>
</dbReference>
<dbReference type="EC" id="3.2.2.31" evidence="3 13"/>
<dbReference type="InterPro" id="IPR011257">
    <property type="entry name" value="DNA_glycosylase"/>
</dbReference>
<evidence type="ECO:0000256" key="6">
    <source>
        <dbReference type="ARBA" id="ARBA00022723"/>
    </source>
</evidence>
<dbReference type="InterPro" id="IPR004036">
    <property type="entry name" value="Endonuclease-III-like_CS2"/>
</dbReference>
<keyword evidence="8 15" id="KW-0378">Hydrolase</keyword>
<gene>
    <name evidence="15" type="ORF">HNQ39_004139</name>
</gene>
<dbReference type="SUPFAM" id="SSF48150">
    <property type="entry name" value="DNA-glycosylase"/>
    <property type="match status" value="1"/>
</dbReference>
<dbReference type="GO" id="GO:0034039">
    <property type="term" value="F:8-oxo-7,8-dihydroguanine DNA N-glycosylase activity"/>
    <property type="evidence" value="ECO:0007669"/>
    <property type="project" value="TreeGrafter"/>
</dbReference>
<dbReference type="InterPro" id="IPR023170">
    <property type="entry name" value="HhH_base_excis_C"/>
</dbReference>
<dbReference type="PROSITE" id="PS01155">
    <property type="entry name" value="ENDONUCLEASE_III_2"/>
    <property type="match status" value="1"/>
</dbReference>
<dbReference type="SUPFAM" id="SSF55811">
    <property type="entry name" value="Nudix"/>
    <property type="match status" value="1"/>
</dbReference>
<evidence type="ECO:0000256" key="10">
    <source>
        <dbReference type="ARBA" id="ARBA00023014"/>
    </source>
</evidence>
<keyword evidence="11" id="KW-0234">DNA repair</keyword>
<dbReference type="CDD" id="cd00056">
    <property type="entry name" value="ENDO3c"/>
    <property type="match status" value="1"/>
</dbReference>
<evidence type="ECO:0000256" key="11">
    <source>
        <dbReference type="ARBA" id="ARBA00023204"/>
    </source>
</evidence>
<dbReference type="Gene3D" id="1.10.340.30">
    <property type="entry name" value="Hypothetical protein, domain 2"/>
    <property type="match status" value="1"/>
</dbReference>
<evidence type="ECO:0000256" key="13">
    <source>
        <dbReference type="RuleBase" id="RU365096"/>
    </source>
</evidence>
<accession>A0A7W9SUJ9</accession>
<dbReference type="SMART" id="SM00478">
    <property type="entry name" value="ENDO3c"/>
    <property type="match status" value="1"/>
</dbReference>
<dbReference type="InterPro" id="IPR015797">
    <property type="entry name" value="NUDIX_hydrolase-like_dom_sf"/>
</dbReference>
<dbReference type="InterPro" id="IPR003265">
    <property type="entry name" value="HhH-GPD_domain"/>
</dbReference>
<dbReference type="Gene3D" id="3.90.79.10">
    <property type="entry name" value="Nucleoside Triphosphate Pyrophosphohydrolase"/>
    <property type="match status" value="1"/>
</dbReference>
<dbReference type="InterPro" id="IPR029119">
    <property type="entry name" value="MutY_C"/>
</dbReference>
<evidence type="ECO:0000259" key="14">
    <source>
        <dbReference type="SMART" id="SM00478"/>
    </source>
</evidence>
<evidence type="ECO:0000256" key="12">
    <source>
        <dbReference type="ARBA" id="ARBA00023295"/>
    </source>
</evidence>
<reference evidence="15 16" key="1">
    <citation type="submission" date="2020-08" db="EMBL/GenBank/DDBJ databases">
        <title>Genomic Encyclopedia of Type Strains, Phase IV (KMG-IV): sequencing the most valuable type-strain genomes for metagenomic binning, comparative biology and taxonomic classification.</title>
        <authorList>
            <person name="Goeker M."/>
        </authorList>
    </citation>
    <scope>NUCLEOTIDE SEQUENCE [LARGE SCALE GENOMIC DNA]</scope>
    <source>
        <strain evidence="15 16">DSM 23562</strain>
    </source>
</reference>
<dbReference type="Proteomes" id="UP000520814">
    <property type="component" value="Unassembled WGS sequence"/>
</dbReference>
<dbReference type="Pfam" id="PF00730">
    <property type="entry name" value="HhH-GPD"/>
    <property type="match status" value="1"/>
</dbReference>
<dbReference type="Pfam" id="PF00633">
    <property type="entry name" value="HHH"/>
    <property type="match status" value="1"/>
</dbReference>
<dbReference type="InterPro" id="IPR000445">
    <property type="entry name" value="HhH_motif"/>
</dbReference>
<evidence type="ECO:0000256" key="8">
    <source>
        <dbReference type="ARBA" id="ARBA00022801"/>
    </source>
</evidence>
<evidence type="ECO:0000256" key="5">
    <source>
        <dbReference type="ARBA" id="ARBA00022485"/>
    </source>
</evidence>
<evidence type="ECO:0000256" key="4">
    <source>
        <dbReference type="ARBA" id="ARBA00022023"/>
    </source>
</evidence>
<keyword evidence="10" id="KW-0411">Iron-sulfur</keyword>
<evidence type="ECO:0000313" key="16">
    <source>
        <dbReference type="Proteomes" id="UP000520814"/>
    </source>
</evidence>
<keyword evidence="6" id="KW-0479">Metal-binding</keyword>
<comment type="caution">
    <text evidence="15">The sequence shown here is derived from an EMBL/GenBank/DDBJ whole genome shotgun (WGS) entry which is preliminary data.</text>
</comment>
<comment type="catalytic activity">
    <reaction evidence="1 13">
        <text>Hydrolyzes free adenine bases from 7,8-dihydro-8-oxoguanine:adenine mismatched double-stranded DNA, leaving an apurinic site.</text>
        <dbReference type="EC" id="3.2.2.31"/>
    </reaction>
</comment>
<dbReference type="InterPro" id="IPR044298">
    <property type="entry name" value="MIG/MutY"/>
</dbReference>
<organism evidence="15 16">
    <name type="scientific">Armatimonas rosea</name>
    <dbReference type="NCBI Taxonomy" id="685828"/>
    <lineage>
        <taxon>Bacteria</taxon>
        <taxon>Bacillati</taxon>
        <taxon>Armatimonadota</taxon>
        <taxon>Armatimonadia</taxon>
        <taxon>Armatimonadales</taxon>
        <taxon>Armatimonadaceae</taxon>
        <taxon>Armatimonas</taxon>
    </lineage>
</organism>
<proteinExistence type="inferred from homology"/>
<comment type="cofactor">
    <cofactor evidence="13">
        <name>[4Fe-4S] cluster</name>
        <dbReference type="ChEBI" id="CHEBI:49883"/>
    </cofactor>
    <text evidence="13">Binds 1 [4Fe-4S] cluster.</text>
</comment>
<evidence type="ECO:0000256" key="3">
    <source>
        <dbReference type="ARBA" id="ARBA00012045"/>
    </source>
</evidence>
<evidence type="ECO:0000256" key="9">
    <source>
        <dbReference type="ARBA" id="ARBA00023004"/>
    </source>
</evidence>
<comment type="function">
    <text evidence="13">Adenine glycosylase active on G-A mispairs.</text>
</comment>
<dbReference type="GO" id="GO:0051539">
    <property type="term" value="F:4 iron, 4 sulfur cluster binding"/>
    <property type="evidence" value="ECO:0007669"/>
    <property type="project" value="UniProtKB-UniRule"/>
</dbReference>
<keyword evidence="12 13" id="KW-0326">Glycosidase</keyword>
<dbReference type="PANTHER" id="PTHR42944:SF1">
    <property type="entry name" value="ADENINE DNA GLYCOSYLASE"/>
    <property type="match status" value="1"/>
</dbReference>
<keyword evidence="16" id="KW-1185">Reference proteome</keyword>
<keyword evidence="5" id="KW-0004">4Fe-4S</keyword>